<sequence>MLMLLLQPVVVPAEPVIVADAPAAQQAVAEASPPAPAGVLLPKTTPLIIAIDKELGSKISRAGETFPIRLVDAVLVDGVEVLPAGITGQGEVVHAKKAGLAGAAGELVLAARYLDFNGRRIELRSFRFMEAGESSLGKGQDNTGVSNVTTAIAGPIGFFIGGGNTNVMPGTIANAKTRNDEFFASAAAPVSPATAAEPVQTEGGNP</sequence>
<dbReference type="KEGG" id="pns:A9D12_00420"/>
<name>A0A192D0J1_9SPHN</name>
<dbReference type="EMBL" id="CP016033">
    <property type="protein sequence ID" value="ANK11665.1"/>
    <property type="molecule type" value="Genomic_DNA"/>
</dbReference>
<dbReference type="AlphaFoldDB" id="A0A192D0J1"/>
<gene>
    <name evidence="1" type="ORF">A9D12_00420</name>
</gene>
<dbReference type="STRING" id="1112.A9D12_00420"/>
<evidence type="ECO:0000313" key="2">
    <source>
        <dbReference type="Proteomes" id="UP000078263"/>
    </source>
</evidence>
<protein>
    <submittedName>
        <fullName evidence="1">Uncharacterized protein</fullName>
    </submittedName>
</protein>
<proteinExistence type="predicted"/>
<keyword evidence="2" id="KW-1185">Reference proteome</keyword>
<accession>A0A192D0J1</accession>
<organism evidence="1 2">
    <name type="scientific">Erythrobacter neustonensis</name>
    <dbReference type="NCBI Taxonomy" id="1112"/>
    <lineage>
        <taxon>Bacteria</taxon>
        <taxon>Pseudomonadati</taxon>
        <taxon>Pseudomonadota</taxon>
        <taxon>Alphaproteobacteria</taxon>
        <taxon>Sphingomonadales</taxon>
        <taxon>Erythrobacteraceae</taxon>
        <taxon>Erythrobacter/Porphyrobacter group</taxon>
        <taxon>Erythrobacter</taxon>
    </lineage>
</organism>
<evidence type="ECO:0000313" key="1">
    <source>
        <dbReference type="EMBL" id="ANK11665.1"/>
    </source>
</evidence>
<dbReference type="Proteomes" id="UP000078263">
    <property type="component" value="Chromosome"/>
</dbReference>
<reference evidence="1 2" key="1">
    <citation type="submission" date="2016-05" db="EMBL/GenBank/DDBJ databases">
        <title>Compelete Genome Sequence of Bacteriochlorophyll-Synthesizing Bacterium Porphyrobacter neustonensis DSM 9434.</title>
        <authorList>
            <person name="Shi X.-L."/>
            <person name="Wu Y.-H."/>
            <person name="Cheng H."/>
            <person name="Xu L."/>
            <person name="Zhang X.-Q."/>
            <person name="Wang C.-S."/>
            <person name="Xu X.-W."/>
        </authorList>
    </citation>
    <scope>NUCLEOTIDE SEQUENCE [LARGE SCALE GENOMIC DNA]</scope>
    <source>
        <strain evidence="1 2">DSM 9434</strain>
    </source>
</reference>